<keyword evidence="2" id="KW-1185">Reference proteome</keyword>
<accession>A0ABD1YQH3</accession>
<organism evidence="1 2">
    <name type="scientific">Riccia fluitans</name>
    <dbReference type="NCBI Taxonomy" id="41844"/>
    <lineage>
        <taxon>Eukaryota</taxon>
        <taxon>Viridiplantae</taxon>
        <taxon>Streptophyta</taxon>
        <taxon>Embryophyta</taxon>
        <taxon>Marchantiophyta</taxon>
        <taxon>Marchantiopsida</taxon>
        <taxon>Marchantiidae</taxon>
        <taxon>Marchantiales</taxon>
        <taxon>Ricciaceae</taxon>
        <taxon>Riccia</taxon>
    </lineage>
</organism>
<gene>
    <name evidence="1" type="ORF">R1flu_004505</name>
</gene>
<name>A0ABD1YQH3_9MARC</name>
<proteinExistence type="predicted"/>
<comment type="caution">
    <text evidence="1">The sequence shown here is derived from an EMBL/GenBank/DDBJ whole genome shotgun (WGS) entry which is preliminary data.</text>
</comment>
<dbReference type="EMBL" id="JBHFFA010000003">
    <property type="protein sequence ID" value="KAL2633026.1"/>
    <property type="molecule type" value="Genomic_DNA"/>
</dbReference>
<sequence length="115" mass="12870">MVLRPPAPFRNFLPTVSQEPNCELHRGILRALSERHVPPVTPEASPPAELLYKWISPLICVASPIWAGGGRGSIVRQHHSAMSYESRSTKTHHGSILCFLSVSVRHVQMIQVHNY</sequence>
<reference evidence="1 2" key="1">
    <citation type="submission" date="2024-09" db="EMBL/GenBank/DDBJ databases">
        <title>Chromosome-scale assembly of Riccia fluitans.</title>
        <authorList>
            <person name="Paukszto L."/>
            <person name="Sawicki J."/>
            <person name="Karawczyk K."/>
            <person name="Piernik-Szablinska J."/>
            <person name="Szczecinska M."/>
            <person name="Mazdziarz M."/>
        </authorList>
    </citation>
    <scope>NUCLEOTIDE SEQUENCE [LARGE SCALE GENOMIC DNA]</scope>
    <source>
        <strain evidence="1">Rf_01</strain>
        <tissue evidence="1">Aerial parts of the thallus</tissue>
    </source>
</reference>
<evidence type="ECO:0000313" key="1">
    <source>
        <dbReference type="EMBL" id="KAL2633026.1"/>
    </source>
</evidence>
<dbReference type="Proteomes" id="UP001605036">
    <property type="component" value="Unassembled WGS sequence"/>
</dbReference>
<evidence type="ECO:0000313" key="2">
    <source>
        <dbReference type="Proteomes" id="UP001605036"/>
    </source>
</evidence>
<dbReference type="AlphaFoldDB" id="A0ABD1YQH3"/>
<protein>
    <submittedName>
        <fullName evidence="1">Uncharacterized protein</fullName>
    </submittedName>
</protein>